<keyword evidence="5" id="KW-0206">Cytoskeleton</keyword>
<dbReference type="GO" id="GO:0000930">
    <property type="term" value="C:gamma-tubulin complex"/>
    <property type="evidence" value="ECO:0007669"/>
    <property type="project" value="TreeGrafter"/>
</dbReference>
<accession>A0A238F732</accession>
<dbReference type="GO" id="GO:0007020">
    <property type="term" value="P:microtubule nucleation"/>
    <property type="evidence" value="ECO:0007669"/>
    <property type="project" value="InterPro"/>
</dbReference>
<dbReference type="GO" id="GO:0051011">
    <property type="term" value="F:microtubule minus-end binding"/>
    <property type="evidence" value="ECO:0007669"/>
    <property type="project" value="TreeGrafter"/>
</dbReference>
<dbReference type="GO" id="GO:0051225">
    <property type="term" value="P:spindle assembly"/>
    <property type="evidence" value="ECO:0007669"/>
    <property type="project" value="TreeGrafter"/>
</dbReference>
<name>A0A238F732_9BASI</name>
<dbReference type="Proteomes" id="UP000198372">
    <property type="component" value="Unassembled WGS sequence"/>
</dbReference>
<dbReference type="AlphaFoldDB" id="A0A238F732"/>
<dbReference type="InterPro" id="IPR041470">
    <property type="entry name" value="GCP_N"/>
</dbReference>
<evidence type="ECO:0000256" key="2">
    <source>
        <dbReference type="ARBA" id="ARBA00010337"/>
    </source>
</evidence>
<dbReference type="GO" id="GO:0000278">
    <property type="term" value="P:mitotic cell cycle"/>
    <property type="evidence" value="ECO:0007669"/>
    <property type="project" value="TreeGrafter"/>
</dbReference>
<organism evidence="9 10">
    <name type="scientific">Microbotryum intermedium</name>
    <dbReference type="NCBI Taxonomy" id="269621"/>
    <lineage>
        <taxon>Eukaryota</taxon>
        <taxon>Fungi</taxon>
        <taxon>Dikarya</taxon>
        <taxon>Basidiomycota</taxon>
        <taxon>Pucciniomycotina</taxon>
        <taxon>Microbotryomycetes</taxon>
        <taxon>Microbotryales</taxon>
        <taxon>Microbotryaceae</taxon>
        <taxon>Microbotryum</taxon>
    </lineage>
</organism>
<feature type="region of interest" description="Disordered" evidence="6">
    <location>
        <begin position="174"/>
        <end position="209"/>
    </location>
</feature>
<dbReference type="Gene3D" id="1.20.120.1900">
    <property type="entry name" value="Gamma-tubulin complex, C-terminal domain"/>
    <property type="match status" value="1"/>
</dbReference>
<keyword evidence="4" id="KW-0493">Microtubule</keyword>
<dbReference type="STRING" id="269621.A0A238F732"/>
<dbReference type="GO" id="GO:0000922">
    <property type="term" value="C:spindle pole"/>
    <property type="evidence" value="ECO:0007669"/>
    <property type="project" value="InterPro"/>
</dbReference>
<dbReference type="PANTHER" id="PTHR19302:SF14">
    <property type="entry name" value="GAMMA-TUBULIN COMPLEX COMPONENT 3"/>
    <property type="match status" value="1"/>
</dbReference>
<dbReference type="OrthoDB" id="5860513at2759"/>
<keyword evidence="10" id="KW-1185">Reference proteome</keyword>
<dbReference type="GO" id="GO:0044732">
    <property type="term" value="C:mitotic spindle pole body"/>
    <property type="evidence" value="ECO:0007669"/>
    <property type="project" value="TreeGrafter"/>
</dbReference>
<sequence length="995" mass="111081">MMTSSSSQAALSDLIRHTTPHLSADQAQHKQRSSQAHLDAHGATTGGSTRSTYKDWSTLADEAQLSLKRAGRSSQERLQFAQLSARLHSRVSPIQSTLIIFSIYDGRSPNIKMTIFLQAVPRNKLDTLSFLLSLAGSSSTSAASTSAAAASASSSTTTTTTTGRQVPLFAYPASLDRPASRPSSRAANHDSTARRGAPVGPSSSNSNLATAALPRAPKLSMAALLASHRAQLAALRPTPAATPRLAPVSESLLLRDILYIIQGIDGQFIRFRTRPPSQANAGPRRTFKRGEIVVDENSPADPEALVLEHGIEFVLEGSGYSLSAPMRVLLHTLSELGWLYRKIDGVLQRRGSSSTTSEGEAPVELGMIEQSLHAALKGEMTEYYRLVAILESQLTIEDESSRTDGSTGMSIEDMEGKLTLRRLMVWTEEVKLRMRMMGTLVEEAGGENVGGALLTSLHARTSNGDPFIRDFSSRLLRTLSVPFFATLSSWIYEGELRDPFGEFFVQLNPALSGHDDRTGLLRGRSTFGLNLDQEEEGVQAHQLWEGKFRFKRKMLPGFLEESFGRKIFSTGRSLNFMKYSCGDGQWVASRHQTDGQRRTLEYADIIGLEQSITAAYSHTSKRLFEIFFDKFRLMDHLKALKDYLMLGKGDFVEILMESLGPSLDRPANLLYRHNLTATLETALRGSSSGALSSSSVNRSSSDVLRRLDARMLEFTQGEIGWDVFTLEYKVDAPLDTILDPDSMQGYLKMFKHLWQIKRVEYALNGVQRRLMTGARTFLKVPGEFQSFCSLCENAWKNISVDVDSNCVRGRNTTTELSYDFHLTRIALQRMTFFIRQLQYYCHLEVIACSWQVLEEFALKKQGDLDSLIEAHRVYLRRLVTKALLIQPRSHHRTEEERYVVLEGVRNLFQIMLQYQNVADALCNYALSEASRLEPTNPTLAARSADTLDGIRQRLQEYATQFDTGAKEVVRLLGKAKDLDMRFLAVRLNFNYKFTS</sequence>
<feature type="domain" description="Gamma tubulin complex component C-terminal" evidence="7">
    <location>
        <begin position="633"/>
        <end position="990"/>
    </location>
</feature>
<dbReference type="GO" id="GO:0051321">
    <property type="term" value="P:meiotic cell cycle"/>
    <property type="evidence" value="ECO:0007669"/>
    <property type="project" value="TreeGrafter"/>
</dbReference>
<comment type="subcellular location">
    <subcellularLocation>
        <location evidence="1">Cytoplasm</location>
        <location evidence="1">Cytoskeleton</location>
    </subcellularLocation>
</comment>
<feature type="region of interest" description="Disordered" evidence="6">
    <location>
        <begin position="21"/>
        <end position="52"/>
    </location>
</feature>
<dbReference type="Pfam" id="PF04130">
    <property type="entry name" value="GCP_C_terminal"/>
    <property type="match status" value="1"/>
</dbReference>
<keyword evidence="3" id="KW-0963">Cytoplasm</keyword>
<dbReference type="PANTHER" id="PTHR19302">
    <property type="entry name" value="GAMMA TUBULIN COMPLEX PROTEIN"/>
    <property type="match status" value="1"/>
</dbReference>
<evidence type="ECO:0000259" key="8">
    <source>
        <dbReference type="Pfam" id="PF17681"/>
    </source>
</evidence>
<protein>
    <submittedName>
        <fullName evidence="9">BQ2448_1054 protein</fullName>
    </submittedName>
</protein>
<evidence type="ECO:0000256" key="5">
    <source>
        <dbReference type="ARBA" id="ARBA00023212"/>
    </source>
</evidence>
<evidence type="ECO:0000256" key="4">
    <source>
        <dbReference type="ARBA" id="ARBA00022701"/>
    </source>
</evidence>
<dbReference type="GO" id="GO:0043015">
    <property type="term" value="F:gamma-tubulin binding"/>
    <property type="evidence" value="ECO:0007669"/>
    <property type="project" value="InterPro"/>
</dbReference>
<feature type="domain" description="Gamma tubulin complex component protein N-terminal" evidence="8">
    <location>
        <begin position="254"/>
        <end position="630"/>
    </location>
</feature>
<comment type="similarity">
    <text evidence="2">Belongs to the TUBGCP family.</text>
</comment>
<dbReference type="GO" id="GO:0031122">
    <property type="term" value="P:cytoplasmic microtubule organization"/>
    <property type="evidence" value="ECO:0007669"/>
    <property type="project" value="TreeGrafter"/>
</dbReference>
<dbReference type="Pfam" id="PF17681">
    <property type="entry name" value="GCP_N_terminal"/>
    <property type="match status" value="1"/>
</dbReference>
<evidence type="ECO:0000259" key="7">
    <source>
        <dbReference type="Pfam" id="PF04130"/>
    </source>
</evidence>
<evidence type="ECO:0000313" key="9">
    <source>
        <dbReference type="EMBL" id="SCV69660.1"/>
    </source>
</evidence>
<reference evidence="10" key="1">
    <citation type="submission" date="2016-09" db="EMBL/GenBank/DDBJ databases">
        <authorList>
            <person name="Jeantristanb JTB J.-T."/>
            <person name="Ricardo R."/>
        </authorList>
    </citation>
    <scope>NUCLEOTIDE SEQUENCE [LARGE SCALE GENOMIC DNA]</scope>
</reference>
<dbReference type="InterPro" id="IPR042241">
    <property type="entry name" value="GCP_C_sf"/>
</dbReference>
<evidence type="ECO:0000313" key="10">
    <source>
        <dbReference type="Proteomes" id="UP000198372"/>
    </source>
</evidence>
<evidence type="ECO:0000256" key="6">
    <source>
        <dbReference type="SAM" id="MobiDB-lite"/>
    </source>
</evidence>
<dbReference type="InterPro" id="IPR007259">
    <property type="entry name" value="GCP"/>
</dbReference>
<evidence type="ECO:0000256" key="3">
    <source>
        <dbReference type="ARBA" id="ARBA00022490"/>
    </source>
</evidence>
<evidence type="ECO:0000256" key="1">
    <source>
        <dbReference type="ARBA" id="ARBA00004245"/>
    </source>
</evidence>
<dbReference type="EMBL" id="FMSP01000005">
    <property type="protein sequence ID" value="SCV69660.1"/>
    <property type="molecule type" value="Genomic_DNA"/>
</dbReference>
<gene>
    <name evidence="9" type="ORF">BQ2448_1054</name>
</gene>
<proteinExistence type="inferred from homology"/>
<dbReference type="GO" id="GO:0005874">
    <property type="term" value="C:microtubule"/>
    <property type="evidence" value="ECO:0007669"/>
    <property type="project" value="UniProtKB-KW"/>
</dbReference>
<dbReference type="InterPro" id="IPR040457">
    <property type="entry name" value="GCP_C"/>
</dbReference>